<dbReference type="GO" id="GO:0016787">
    <property type="term" value="F:hydrolase activity"/>
    <property type="evidence" value="ECO:0007669"/>
    <property type="project" value="UniProtKB-KW"/>
</dbReference>
<dbReference type="AlphaFoldDB" id="A0AA86QWW5"/>
<comment type="caution">
    <text evidence="2">The sequence shown here is derived from an EMBL/GenBank/DDBJ whole genome shotgun (WGS) entry which is preliminary data.</text>
</comment>
<dbReference type="EMBL" id="CATOUU010000998">
    <property type="protein sequence ID" value="CAI9966105.1"/>
    <property type="molecule type" value="Genomic_DNA"/>
</dbReference>
<feature type="domain" description="AB hydrolase-1" evidence="1">
    <location>
        <begin position="39"/>
        <end position="183"/>
    </location>
</feature>
<proteinExistence type="predicted"/>
<dbReference type="SUPFAM" id="SSF53474">
    <property type="entry name" value="alpha/beta-Hydrolases"/>
    <property type="match status" value="1"/>
</dbReference>
<sequence>MNLSSSDFELDQDKFKTVILKNGLKINTYSDGPSDGIKILVIHGAQSFIQMLSPLITTISQIYNVLAIDLPGHGQSDQLEQYSLEIIEDIIIEVLEYTNFYNFYVIGHSFGGYLAVRCGSQAKYQKFNPHGVVSFCPAGLMTLIIKTPMTPEAEQYIRKDFKNNLLIGFKPKTPNPDLPLWLSELLVDMLVNQLASNPDKSIGIMKFFSQFKFSERFECFETANSFDNVNIVYALGDKLVDSVRSHEYIQQHYKNISSIVVEGAHEFPMVEPALALEYIKKCVNAGQAKKK</sequence>
<evidence type="ECO:0000313" key="4">
    <source>
        <dbReference type="Proteomes" id="UP001642409"/>
    </source>
</evidence>
<accession>A0AA86QWW5</accession>
<dbReference type="EMBL" id="CAXDID020000059">
    <property type="protein sequence ID" value="CAL6009377.1"/>
    <property type="molecule type" value="Genomic_DNA"/>
</dbReference>
<dbReference type="InterPro" id="IPR000073">
    <property type="entry name" value="AB_hydrolase_1"/>
</dbReference>
<gene>
    <name evidence="3" type="ORF">HINF_LOCUS21572</name>
    <name evidence="2" type="ORF">HINF_LOCUS53750</name>
</gene>
<evidence type="ECO:0000313" key="3">
    <source>
        <dbReference type="EMBL" id="CAL6009377.1"/>
    </source>
</evidence>
<reference evidence="3 4" key="2">
    <citation type="submission" date="2024-07" db="EMBL/GenBank/DDBJ databases">
        <authorList>
            <person name="Akdeniz Z."/>
        </authorList>
    </citation>
    <scope>NUCLEOTIDE SEQUENCE [LARGE SCALE GENOMIC DNA]</scope>
</reference>
<evidence type="ECO:0000259" key="1">
    <source>
        <dbReference type="Pfam" id="PF12697"/>
    </source>
</evidence>
<dbReference type="PRINTS" id="PR00111">
    <property type="entry name" value="ABHYDROLASE"/>
</dbReference>
<evidence type="ECO:0000313" key="2">
    <source>
        <dbReference type="EMBL" id="CAI9966105.1"/>
    </source>
</evidence>
<dbReference type="Proteomes" id="UP001642409">
    <property type="component" value="Unassembled WGS sequence"/>
</dbReference>
<organism evidence="2">
    <name type="scientific">Hexamita inflata</name>
    <dbReference type="NCBI Taxonomy" id="28002"/>
    <lineage>
        <taxon>Eukaryota</taxon>
        <taxon>Metamonada</taxon>
        <taxon>Diplomonadida</taxon>
        <taxon>Hexamitidae</taxon>
        <taxon>Hexamitinae</taxon>
        <taxon>Hexamita</taxon>
    </lineage>
</organism>
<dbReference type="PANTHER" id="PTHR46438:SF11">
    <property type="entry name" value="LIPASE-RELATED"/>
    <property type="match status" value="1"/>
</dbReference>
<name>A0AA86QWW5_9EUKA</name>
<protein>
    <submittedName>
        <fullName evidence="2">Alpha/beta hydrolase family protein</fullName>
    </submittedName>
    <submittedName>
        <fullName evidence="3">Alpha/beta_hydrolase family protein</fullName>
    </submittedName>
</protein>
<reference evidence="2" key="1">
    <citation type="submission" date="2023-06" db="EMBL/GenBank/DDBJ databases">
        <authorList>
            <person name="Kurt Z."/>
        </authorList>
    </citation>
    <scope>NUCLEOTIDE SEQUENCE</scope>
</reference>
<dbReference type="PANTHER" id="PTHR46438">
    <property type="entry name" value="ALPHA/BETA-HYDROLASES SUPERFAMILY PROTEIN"/>
    <property type="match status" value="1"/>
</dbReference>
<keyword evidence="4" id="KW-1185">Reference proteome</keyword>
<dbReference type="InterPro" id="IPR029058">
    <property type="entry name" value="AB_hydrolase_fold"/>
</dbReference>
<keyword evidence="2" id="KW-0378">Hydrolase</keyword>
<dbReference type="Gene3D" id="3.40.50.1820">
    <property type="entry name" value="alpha/beta hydrolase"/>
    <property type="match status" value="1"/>
</dbReference>
<dbReference type="Pfam" id="PF12697">
    <property type="entry name" value="Abhydrolase_6"/>
    <property type="match status" value="1"/>
</dbReference>